<keyword evidence="3" id="KW-1185">Reference proteome</keyword>
<dbReference type="AlphaFoldDB" id="A0A934S212"/>
<feature type="domain" description="3-keto-alpha-glucoside-1,2-lyase/3-keto-2-hydroxy-glucal hydratase" evidence="1">
    <location>
        <begin position="154"/>
        <end position="331"/>
    </location>
</feature>
<comment type="caution">
    <text evidence="2">The sequence shown here is derived from an EMBL/GenBank/DDBJ whole genome shotgun (WGS) entry which is preliminary data.</text>
</comment>
<sequence length="336" mass="37107">MARLFGKRVWVGLRLIALVGVFVGAGLQAKVPESLLGTWSLQLETEEPAWLKVEEEDGKPIVRMRVHVLGAGPHKDVRLEGDELVFSMKIKRQPGDEAFVTQNQVRVGVRDGRLQGLILCDSLDAPYDRIEFTGKKYPAMPAKPDLTKVKFGQAVTLFNGKDLAGWRLNEPNKTNGWSARDGLLVNTTPKTDFGSTGTFGNLRTEAVFEDFRLHIEFRPKAGQNSGVYLRGMYEVQVVDRDSRMQGKIGIGSVFSVIGPSHQAAGEPGTWQSYDLTLVDRHVTIVLNGETVVDNVPVDRPTGGAIHTDPMTAGPIFLQGDHTSIEYRNVYLEPVLE</sequence>
<gene>
    <name evidence="2" type="ORF">JIN87_12165</name>
</gene>
<reference evidence="2" key="1">
    <citation type="submission" date="2021-01" db="EMBL/GenBank/DDBJ databases">
        <title>Modified the classification status of verrucomicrobia.</title>
        <authorList>
            <person name="Feng X."/>
        </authorList>
    </citation>
    <scope>NUCLEOTIDE SEQUENCE</scope>
    <source>
        <strain evidence="2">KCTC 13126</strain>
    </source>
</reference>
<dbReference type="EMBL" id="JAENIL010000020">
    <property type="protein sequence ID" value="MBK1877623.1"/>
    <property type="molecule type" value="Genomic_DNA"/>
</dbReference>
<accession>A0A934S212</accession>
<name>A0A934S212_9BACT</name>
<dbReference type="Proteomes" id="UP000617628">
    <property type="component" value="Unassembled WGS sequence"/>
</dbReference>
<evidence type="ECO:0000313" key="3">
    <source>
        <dbReference type="Proteomes" id="UP000617628"/>
    </source>
</evidence>
<dbReference type="RefSeq" id="WP_200355837.1">
    <property type="nucleotide sequence ID" value="NZ_JAENIL010000020.1"/>
</dbReference>
<organism evidence="2 3">
    <name type="scientific">Pelagicoccus mobilis</name>
    <dbReference type="NCBI Taxonomy" id="415221"/>
    <lineage>
        <taxon>Bacteria</taxon>
        <taxon>Pseudomonadati</taxon>
        <taxon>Verrucomicrobiota</taxon>
        <taxon>Opitutia</taxon>
        <taxon>Puniceicoccales</taxon>
        <taxon>Pelagicoccaceae</taxon>
        <taxon>Pelagicoccus</taxon>
    </lineage>
</organism>
<dbReference type="GO" id="GO:0016787">
    <property type="term" value="F:hydrolase activity"/>
    <property type="evidence" value="ECO:0007669"/>
    <property type="project" value="InterPro"/>
</dbReference>
<evidence type="ECO:0000313" key="2">
    <source>
        <dbReference type="EMBL" id="MBK1877623.1"/>
    </source>
</evidence>
<proteinExistence type="predicted"/>
<dbReference type="Gene3D" id="2.60.120.560">
    <property type="entry name" value="Exo-inulinase, domain 1"/>
    <property type="match status" value="1"/>
</dbReference>
<evidence type="ECO:0000259" key="1">
    <source>
        <dbReference type="Pfam" id="PF06439"/>
    </source>
</evidence>
<dbReference type="Pfam" id="PF06439">
    <property type="entry name" value="3keto-disac_hyd"/>
    <property type="match status" value="1"/>
</dbReference>
<protein>
    <submittedName>
        <fullName evidence="2">DUF1080 domain-containing protein</fullName>
    </submittedName>
</protein>
<dbReference type="InterPro" id="IPR010496">
    <property type="entry name" value="AL/BT2_dom"/>
</dbReference>